<evidence type="ECO:0000313" key="3">
    <source>
        <dbReference type="Proteomes" id="UP001597380"/>
    </source>
</evidence>
<protein>
    <submittedName>
        <fullName evidence="2">DUF2959 domain-containing protein</fullName>
    </submittedName>
</protein>
<evidence type="ECO:0000256" key="1">
    <source>
        <dbReference type="SAM" id="Coils"/>
    </source>
</evidence>
<name>A0ABW4XNK0_9GAMM</name>
<accession>A0ABW4XNK0</accession>
<reference evidence="3" key="1">
    <citation type="journal article" date="2019" name="Int. J. Syst. Evol. Microbiol.">
        <title>The Global Catalogue of Microorganisms (GCM) 10K type strain sequencing project: providing services to taxonomists for standard genome sequencing and annotation.</title>
        <authorList>
            <consortium name="The Broad Institute Genomics Platform"/>
            <consortium name="The Broad Institute Genome Sequencing Center for Infectious Disease"/>
            <person name="Wu L."/>
            <person name="Ma J."/>
        </authorList>
    </citation>
    <scope>NUCLEOTIDE SEQUENCE [LARGE SCALE GENOMIC DNA]</scope>
    <source>
        <strain evidence="3">CGMCC 1.10992</strain>
    </source>
</reference>
<dbReference type="PROSITE" id="PS51257">
    <property type="entry name" value="PROKAR_LIPOPROTEIN"/>
    <property type="match status" value="1"/>
</dbReference>
<dbReference type="RefSeq" id="WP_345339423.1">
    <property type="nucleotide sequence ID" value="NZ_BAABLI010000009.1"/>
</dbReference>
<proteinExistence type="predicted"/>
<dbReference type="InterPro" id="IPR021342">
    <property type="entry name" value="DUF2959"/>
</dbReference>
<evidence type="ECO:0000313" key="2">
    <source>
        <dbReference type="EMBL" id="MFD2096729.1"/>
    </source>
</evidence>
<dbReference type="Proteomes" id="UP001597380">
    <property type="component" value="Unassembled WGS sequence"/>
</dbReference>
<comment type="caution">
    <text evidence="2">The sequence shown here is derived from an EMBL/GenBank/DDBJ whole genome shotgun (WGS) entry which is preliminary data.</text>
</comment>
<keyword evidence="3" id="KW-1185">Reference proteome</keyword>
<keyword evidence="1" id="KW-0175">Coiled coil</keyword>
<feature type="coiled-coil region" evidence="1">
    <location>
        <begin position="37"/>
        <end position="64"/>
    </location>
</feature>
<sequence>MIKSLVLWGSLIIGFLSLTGCESTYYATMEQVGVHKRDILKDRVEEAKESQADAQEEFRDALEQLSALINFDGGELQDMYEKTLDAYESSEDAANEVSERIDSIESVADALFDEWQDELDQYTNASLKRQSAQKLKDTERQYGKLLKSMRRAESKMAPVLSALKDNTLYLKHNLNAQAIGSLKGEYQRIKQDTELLMTEMNKAIAESEAFIATLK</sequence>
<dbReference type="EMBL" id="JBHUHT010000013">
    <property type="protein sequence ID" value="MFD2096729.1"/>
    <property type="molecule type" value="Genomic_DNA"/>
</dbReference>
<organism evidence="2 3">
    <name type="scientific">Corallincola platygyrae</name>
    <dbReference type="NCBI Taxonomy" id="1193278"/>
    <lineage>
        <taxon>Bacteria</taxon>
        <taxon>Pseudomonadati</taxon>
        <taxon>Pseudomonadota</taxon>
        <taxon>Gammaproteobacteria</taxon>
        <taxon>Alteromonadales</taxon>
        <taxon>Psychromonadaceae</taxon>
        <taxon>Corallincola</taxon>
    </lineage>
</organism>
<dbReference type="Pfam" id="PF11172">
    <property type="entry name" value="DUF2959"/>
    <property type="match status" value="1"/>
</dbReference>
<gene>
    <name evidence="2" type="ORF">ACFSJ3_12095</name>
</gene>